<evidence type="ECO:0000256" key="2">
    <source>
        <dbReference type="ARBA" id="ARBA00022723"/>
    </source>
</evidence>
<sequence>MKKFIAAASFTAVLLISCTPKTSTPTAATGPATSTAEQIAQGKTIFENSCGRCHKLPDPASHTSVQWVGIMNSMAPKARLTDEQHQWVYDYIVSAGKK</sequence>
<dbReference type="InterPro" id="IPR009056">
    <property type="entry name" value="Cyt_c-like_dom"/>
</dbReference>
<keyword evidence="1 4" id="KW-0349">Heme</keyword>
<dbReference type="Proteomes" id="UP001225072">
    <property type="component" value="Unassembled WGS sequence"/>
</dbReference>
<feature type="chain" id="PRO_5046549773" evidence="5">
    <location>
        <begin position="24"/>
        <end position="98"/>
    </location>
</feature>
<feature type="signal peptide" evidence="5">
    <location>
        <begin position="1"/>
        <end position="23"/>
    </location>
</feature>
<reference evidence="7 8" key="1">
    <citation type="submission" date="2023-07" db="EMBL/GenBank/DDBJ databases">
        <title>Functional and genomic diversity of the sorghum phyllosphere microbiome.</title>
        <authorList>
            <person name="Shade A."/>
        </authorList>
    </citation>
    <scope>NUCLEOTIDE SEQUENCE [LARGE SCALE GENOMIC DNA]</scope>
    <source>
        <strain evidence="7 8">SORGH_AS_1064</strain>
    </source>
</reference>
<keyword evidence="5" id="KW-0732">Signal</keyword>
<comment type="caution">
    <text evidence="7">The sequence shown here is derived from an EMBL/GenBank/DDBJ whole genome shotgun (WGS) entry which is preliminary data.</text>
</comment>
<gene>
    <name evidence="7" type="ORF">QE404_003175</name>
</gene>
<feature type="domain" description="Cytochrome c" evidence="6">
    <location>
        <begin position="37"/>
        <end position="98"/>
    </location>
</feature>
<keyword evidence="8" id="KW-1185">Reference proteome</keyword>
<dbReference type="InterPro" id="IPR036909">
    <property type="entry name" value="Cyt_c-like_dom_sf"/>
</dbReference>
<dbReference type="Gene3D" id="1.10.760.10">
    <property type="entry name" value="Cytochrome c-like domain"/>
    <property type="match status" value="1"/>
</dbReference>
<name>A0ABU0TP44_9FLAO</name>
<evidence type="ECO:0000259" key="6">
    <source>
        <dbReference type="PROSITE" id="PS51007"/>
    </source>
</evidence>
<evidence type="ECO:0000256" key="4">
    <source>
        <dbReference type="PROSITE-ProRule" id="PRU00433"/>
    </source>
</evidence>
<evidence type="ECO:0000256" key="1">
    <source>
        <dbReference type="ARBA" id="ARBA00022617"/>
    </source>
</evidence>
<evidence type="ECO:0000313" key="8">
    <source>
        <dbReference type="Proteomes" id="UP001225072"/>
    </source>
</evidence>
<evidence type="ECO:0000313" key="7">
    <source>
        <dbReference type="EMBL" id="MDQ1098028.1"/>
    </source>
</evidence>
<dbReference type="PROSITE" id="PS51257">
    <property type="entry name" value="PROKAR_LIPOPROTEIN"/>
    <property type="match status" value="1"/>
</dbReference>
<keyword evidence="3 4" id="KW-0408">Iron</keyword>
<protein>
    <submittedName>
        <fullName evidence="7">Cytochrome c2</fullName>
    </submittedName>
</protein>
<dbReference type="SUPFAM" id="SSF46626">
    <property type="entry name" value="Cytochrome c"/>
    <property type="match status" value="1"/>
</dbReference>
<dbReference type="EMBL" id="JAUTAL010000001">
    <property type="protein sequence ID" value="MDQ1098028.1"/>
    <property type="molecule type" value="Genomic_DNA"/>
</dbReference>
<dbReference type="PROSITE" id="PS51007">
    <property type="entry name" value="CYTC"/>
    <property type="match status" value="1"/>
</dbReference>
<accession>A0ABU0TP44</accession>
<evidence type="ECO:0000256" key="5">
    <source>
        <dbReference type="SAM" id="SignalP"/>
    </source>
</evidence>
<evidence type="ECO:0000256" key="3">
    <source>
        <dbReference type="ARBA" id="ARBA00023004"/>
    </source>
</evidence>
<dbReference type="RefSeq" id="WP_307451986.1">
    <property type="nucleotide sequence ID" value="NZ_JAUTAL010000001.1"/>
</dbReference>
<keyword evidence="2 4" id="KW-0479">Metal-binding</keyword>
<organism evidence="7 8">
    <name type="scientific">Chryseobacterium camelliae</name>
    <dbReference type="NCBI Taxonomy" id="1265445"/>
    <lineage>
        <taxon>Bacteria</taxon>
        <taxon>Pseudomonadati</taxon>
        <taxon>Bacteroidota</taxon>
        <taxon>Flavobacteriia</taxon>
        <taxon>Flavobacteriales</taxon>
        <taxon>Weeksellaceae</taxon>
        <taxon>Chryseobacterium group</taxon>
        <taxon>Chryseobacterium</taxon>
    </lineage>
</organism>
<proteinExistence type="predicted"/>